<feature type="transmembrane region" description="Helical" evidence="1">
    <location>
        <begin position="6"/>
        <end position="30"/>
    </location>
</feature>
<keyword evidence="1" id="KW-0472">Membrane</keyword>
<comment type="caution">
    <text evidence="2">The sequence shown here is derived from an EMBL/GenBank/DDBJ whole genome shotgun (WGS) entry which is preliminary data.</text>
</comment>
<evidence type="ECO:0000313" key="2">
    <source>
        <dbReference type="EMBL" id="GBP02439.1"/>
    </source>
</evidence>
<sequence>MDSFVVLSHLFIHGCGYGTGLIFCLIPGVFSSGIRPRRIKWQWLESLFLKSCRCMISETRTRGRRACAASTWRKGAPASWLVLDEDGREAQLKPHMQPTAGGRTLVDADRIKAARIGDSLGVDLTERACRPLIRLSTHPTAAARAVRVS</sequence>
<keyword evidence="3" id="KW-1185">Reference proteome</keyword>
<accession>A0A4C1SJY6</accession>
<organism evidence="2 3">
    <name type="scientific">Eumeta variegata</name>
    <name type="common">Bagworm moth</name>
    <name type="synonym">Eumeta japonica</name>
    <dbReference type="NCBI Taxonomy" id="151549"/>
    <lineage>
        <taxon>Eukaryota</taxon>
        <taxon>Metazoa</taxon>
        <taxon>Ecdysozoa</taxon>
        <taxon>Arthropoda</taxon>
        <taxon>Hexapoda</taxon>
        <taxon>Insecta</taxon>
        <taxon>Pterygota</taxon>
        <taxon>Neoptera</taxon>
        <taxon>Endopterygota</taxon>
        <taxon>Lepidoptera</taxon>
        <taxon>Glossata</taxon>
        <taxon>Ditrysia</taxon>
        <taxon>Tineoidea</taxon>
        <taxon>Psychidae</taxon>
        <taxon>Oiketicinae</taxon>
        <taxon>Eumeta</taxon>
    </lineage>
</organism>
<protein>
    <submittedName>
        <fullName evidence="2">Uncharacterized protein</fullName>
    </submittedName>
</protein>
<gene>
    <name evidence="2" type="ORF">EVAR_72202_1</name>
</gene>
<evidence type="ECO:0000313" key="3">
    <source>
        <dbReference type="Proteomes" id="UP000299102"/>
    </source>
</evidence>
<keyword evidence="1" id="KW-0812">Transmembrane</keyword>
<keyword evidence="1" id="KW-1133">Transmembrane helix</keyword>
<name>A0A4C1SJY6_EUMVA</name>
<dbReference type="AlphaFoldDB" id="A0A4C1SJY6"/>
<proteinExistence type="predicted"/>
<reference evidence="2 3" key="1">
    <citation type="journal article" date="2019" name="Commun. Biol.">
        <title>The bagworm genome reveals a unique fibroin gene that provides high tensile strength.</title>
        <authorList>
            <person name="Kono N."/>
            <person name="Nakamura H."/>
            <person name="Ohtoshi R."/>
            <person name="Tomita M."/>
            <person name="Numata K."/>
            <person name="Arakawa K."/>
        </authorList>
    </citation>
    <scope>NUCLEOTIDE SEQUENCE [LARGE SCALE GENOMIC DNA]</scope>
</reference>
<evidence type="ECO:0000256" key="1">
    <source>
        <dbReference type="SAM" id="Phobius"/>
    </source>
</evidence>
<dbReference type="EMBL" id="BGZK01003547">
    <property type="protein sequence ID" value="GBP02439.1"/>
    <property type="molecule type" value="Genomic_DNA"/>
</dbReference>
<dbReference type="Proteomes" id="UP000299102">
    <property type="component" value="Unassembled WGS sequence"/>
</dbReference>